<evidence type="ECO:0000313" key="5">
    <source>
        <dbReference type="Proteomes" id="UP000801492"/>
    </source>
</evidence>
<dbReference type="AlphaFoldDB" id="A0A8K0CBF1"/>
<comment type="caution">
    <text evidence="4">The sequence shown here is derived from an EMBL/GenBank/DDBJ whole genome shotgun (WGS) entry which is preliminary data.</text>
</comment>
<dbReference type="Pfam" id="PF13359">
    <property type="entry name" value="DDE_Tnp_4"/>
    <property type="match status" value="1"/>
</dbReference>
<comment type="cofactor">
    <cofactor evidence="1">
        <name>a divalent metal cation</name>
        <dbReference type="ChEBI" id="CHEBI:60240"/>
    </cofactor>
</comment>
<sequence>MFGCNIAKWDFNVRGVEHTRNLGRPVRLVIRIKEGTTKLSRMRVINTYTDLLSLVTPDISKTDTCMRRAITLHEQLTATLGFLATGRSYRDLEFTTAVSKQSLSCIFPLPMLPASLFIVMQEQMAEFLMEELLQIPCFMRCLQIPKARTVSNSDKRLPYDFVGDEAFDMLYDLLKPARRVVENTFGIMASRFGILHTAINLNLTNIDTVVLTCCALHNFSRRECAKTTHIPEVLDHENIDDGSVEIRKRCRHGQILGNAKVVRNKFKMYINEGLNMYGKTIAYPLSESSSILLMDFRGVSWSLENDSKSKYHKDGLYTSSAEVPHRIDFLILDNSLRYTDLKE</sequence>
<keyword evidence="2" id="KW-0479">Metal-binding</keyword>
<dbReference type="EMBL" id="VTPC01090621">
    <property type="protein sequence ID" value="KAF2882366.1"/>
    <property type="molecule type" value="Genomic_DNA"/>
</dbReference>
<gene>
    <name evidence="4" type="ORF">ILUMI_23811</name>
</gene>
<proteinExistence type="predicted"/>
<accession>A0A8K0CBF1</accession>
<dbReference type="InterPro" id="IPR027806">
    <property type="entry name" value="HARBI1_dom"/>
</dbReference>
<dbReference type="Proteomes" id="UP000801492">
    <property type="component" value="Unassembled WGS sequence"/>
</dbReference>
<reference evidence="4" key="1">
    <citation type="submission" date="2019-08" db="EMBL/GenBank/DDBJ databases">
        <title>The genome of the North American firefly Photinus pyralis.</title>
        <authorList>
            <consortium name="Photinus pyralis genome working group"/>
            <person name="Fallon T.R."/>
            <person name="Sander Lower S.E."/>
            <person name="Weng J.-K."/>
        </authorList>
    </citation>
    <scope>NUCLEOTIDE SEQUENCE</scope>
    <source>
        <strain evidence="4">TRF0915ILg1</strain>
        <tissue evidence="4">Whole body</tissue>
    </source>
</reference>
<evidence type="ECO:0000256" key="1">
    <source>
        <dbReference type="ARBA" id="ARBA00001968"/>
    </source>
</evidence>
<evidence type="ECO:0000313" key="4">
    <source>
        <dbReference type="EMBL" id="KAF2882366.1"/>
    </source>
</evidence>
<keyword evidence="5" id="KW-1185">Reference proteome</keyword>
<name>A0A8K0CBF1_IGNLU</name>
<organism evidence="4 5">
    <name type="scientific">Ignelater luminosus</name>
    <name type="common">Cucubano</name>
    <name type="synonym">Pyrophorus luminosus</name>
    <dbReference type="NCBI Taxonomy" id="2038154"/>
    <lineage>
        <taxon>Eukaryota</taxon>
        <taxon>Metazoa</taxon>
        <taxon>Ecdysozoa</taxon>
        <taxon>Arthropoda</taxon>
        <taxon>Hexapoda</taxon>
        <taxon>Insecta</taxon>
        <taxon>Pterygota</taxon>
        <taxon>Neoptera</taxon>
        <taxon>Endopterygota</taxon>
        <taxon>Coleoptera</taxon>
        <taxon>Polyphaga</taxon>
        <taxon>Elateriformia</taxon>
        <taxon>Elateroidea</taxon>
        <taxon>Elateridae</taxon>
        <taxon>Agrypninae</taxon>
        <taxon>Pyrophorini</taxon>
        <taxon>Ignelater</taxon>
    </lineage>
</organism>
<feature type="domain" description="DDE Tnp4" evidence="3">
    <location>
        <begin position="177"/>
        <end position="218"/>
    </location>
</feature>
<evidence type="ECO:0000256" key="2">
    <source>
        <dbReference type="ARBA" id="ARBA00022723"/>
    </source>
</evidence>
<dbReference type="OrthoDB" id="1737193at2759"/>
<dbReference type="GO" id="GO:0046872">
    <property type="term" value="F:metal ion binding"/>
    <property type="evidence" value="ECO:0007669"/>
    <property type="project" value="UniProtKB-KW"/>
</dbReference>
<evidence type="ECO:0000259" key="3">
    <source>
        <dbReference type="Pfam" id="PF13359"/>
    </source>
</evidence>
<protein>
    <recommendedName>
        <fullName evidence="3">DDE Tnp4 domain-containing protein</fullName>
    </recommendedName>
</protein>